<dbReference type="STRING" id="1114924.SAMN05216258_1062"/>
<organism evidence="1 2">
    <name type="scientific">Albimonas pacifica</name>
    <dbReference type="NCBI Taxonomy" id="1114924"/>
    <lineage>
        <taxon>Bacteria</taxon>
        <taxon>Pseudomonadati</taxon>
        <taxon>Pseudomonadota</taxon>
        <taxon>Alphaproteobacteria</taxon>
        <taxon>Rhodobacterales</taxon>
        <taxon>Paracoccaceae</taxon>
        <taxon>Albimonas</taxon>
    </lineage>
</organism>
<protein>
    <submittedName>
        <fullName evidence="1">Uncharacterized protein</fullName>
    </submittedName>
</protein>
<dbReference type="EMBL" id="FOQH01000006">
    <property type="protein sequence ID" value="SFI35272.1"/>
    <property type="molecule type" value="Genomic_DNA"/>
</dbReference>
<evidence type="ECO:0000313" key="1">
    <source>
        <dbReference type="EMBL" id="SFI35272.1"/>
    </source>
</evidence>
<dbReference type="RefSeq" id="WP_092860373.1">
    <property type="nucleotide sequence ID" value="NZ_FOQH01000006.1"/>
</dbReference>
<name>A0A1I3HHW1_9RHOB</name>
<gene>
    <name evidence="1" type="ORF">SAMN05216258_1062</name>
</gene>
<keyword evidence="2" id="KW-1185">Reference proteome</keyword>
<proteinExistence type="predicted"/>
<accession>A0A1I3HHW1</accession>
<dbReference type="AlphaFoldDB" id="A0A1I3HHW1"/>
<evidence type="ECO:0000313" key="2">
    <source>
        <dbReference type="Proteomes" id="UP000199377"/>
    </source>
</evidence>
<reference evidence="1 2" key="1">
    <citation type="submission" date="2016-10" db="EMBL/GenBank/DDBJ databases">
        <authorList>
            <person name="de Groot N.N."/>
        </authorList>
    </citation>
    <scope>NUCLEOTIDE SEQUENCE [LARGE SCALE GENOMIC DNA]</scope>
    <source>
        <strain evidence="1 2">CGMCC 1.11030</strain>
    </source>
</reference>
<dbReference type="OrthoDB" id="9795222at2"/>
<dbReference type="Proteomes" id="UP000199377">
    <property type="component" value="Unassembled WGS sequence"/>
</dbReference>
<sequence>MNVFPTLAKQLPLRQGYGVELGTGVTRHPMSGAHARRERGWLHLPMDVRATWAVTRAERATLVDFLDAVGVAEFWVPLRVPGDPRAWRSVLARWASGFEIGHLSPSHDTVAAALTVLHVPIVLDFGGLLTPGGDDALAPDGSPANWEVLA</sequence>